<proteinExistence type="predicted"/>
<keyword evidence="3" id="KW-1185">Reference proteome</keyword>
<dbReference type="OrthoDB" id="5945798at2759"/>
<accession>A0A8H7T2Z1</accession>
<dbReference type="Pfam" id="PF00856">
    <property type="entry name" value="SET"/>
    <property type="match status" value="1"/>
</dbReference>
<evidence type="ECO:0000313" key="2">
    <source>
        <dbReference type="EMBL" id="KAG4412524.1"/>
    </source>
</evidence>
<organism evidence="2 3">
    <name type="scientific">Cadophora malorum</name>
    <dbReference type="NCBI Taxonomy" id="108018"/>
    <lineage>
        <taxon>Eukaryota</taxon>
        <taxon>Fungi</taxon>
        <taxon>Dikarya</taxon>
        <taxon>Ascomycota</taxon>
        <taxon>Pezizomycotina</taxon>
        <taxon>Leotiomycetes</taxon>
        <taxon>Helotiales</taxon>
        <taxon>Ploettnerulaceae</taxon>
        <taxon>Cadophora</taxon>
    </lineage>
</organism>
<name>A0A8H7T2Z1_9HELO</name>
<evidence type="ECO:0000313" key="3">
    <source>
        <dbReference type="Proteomes" id="UP000664132"/>
    </source>
</evidence>
<dbReference type="AlphaFoldDB" id="A0A8H7T2Z1"/>
<reference evidence="2" key="1">
    <citation type="submission" date="2021-02" db="EMBL/GenBank/DDBJ databases">
        <title>Genome sequence Cadophora malorum strain M34.</title>
        <authorList>
            <person name="Stefanovic E."/>
            <person name="Vu D."/>
            <person name="Scully C."/>
            <person name="Dijksterhuis J."/>
            <person name="Roader J."/>
            <person name="Houbraken J."/>
        </authorList>
    </citation>
    <scope>NUCLEOTIDE SEQUENCE</scope>
    <source>
        <strain evidence="2">M34</strain>
    </source>
</reference>
<gene>
    <name evidence="2" type="ORF">IFR04_014335</name>
</gene>
<dbReference type="InterPro" id="IPR001214">
    <property type="entry name" value="SET_dom"/>
</dbReference>
<dbReference type="EMBL" id="JAFJYH010000371">
    <property type="protein sequence ID" value="KAG4412524.1"/>
    <property type="molecule type" value="Genomic_DNA"/>
</dbReference>
<dbReference type="Gene3D" id="2.170.270.10">
    <property type="entry name" value="SET domain"/>
    <property type="match status" value="1"/>
</dbReference>
<dbReference type="InterPro" id="IPR046341">
    <property type="entry name" value="SET_dom_sf"/>
</dbReference>
<dbReference type="InterPro" id="IPR050869">
    <property type="entry name" value="H3K4_H4K5_MeTrfase"/>
</dbReference>
<evidence type="ECO:0000259" key="1">
    <source>
        <dbReference type="Pfam" id="PF00856"/>
    </source>
</evidence>
<sequence length="356" mass="40229">MAMNLFGSVANAIAEVVKAFVETEVSEDNIIDLFCMMHNNQSVLSVPLIKGCRMHDPKVPTEFVVGTCLEPFLAYVSYKCMPSAKTVHESAELRIRATRDIAAGEEITMCYAPEIRDYQTRKSDLKTYWVIDCNCLLCQKGDFGPQGPLRDQVRALKNIDLAQYPDRLGEVKRAIQAMRDAGFGWGADPMRELHQQLLRGYFAKMNASECLRLALKIRYQIEPAQYPPNSMQSRLETLYVLQSFLNFPAPGTSKLSELPMKVKEVAIQVKFNLRDMLARDIAQCFGSDSMVANFEKDFAERQSAEFNLHVQAFAKNKLYKHVPLHRGDAARTKFVKNMNELLKGTGLIALDAKDLL</sequence>
<dbReference type="Proteomes" id="UP000664132">
    <property type="component" value="Unassembled WGS sequence"/>
</dbReference>
<comment type="caution">
    <text evidence="2">The sequence shown here is derived from an EMBL/GenBank/DDBJ whole genome shotgun (WGS) entry which is preliminary data.</text>
</comment>
<dbReference type="SUPFAM" id="SSF82199">
    <property type="entry name" value="SET domain"/>
    <property type="match status" value="1"/>
</dbReference>
<dbReference type="PANTHER" id="PTHR12197">
    <property type="entry name" value="HISTONE-LYSINE N-METHYLTRANSFERASE SMYD"/>
    <property type="match status" value="1"/>
</dbReference>
<dbReference type="PANTHER" id="PTHR12197:SF251">
    <property type="entry name" value="EG:BACR7C10.4 PROTEIN"/>
    <property type="match status" value="1"/>
</dbReference>
<protein>
    <recommendedName>
        <fullName evidence="1">SET domain-containing protein</fullName>
    </recommendedName>
</protein>
<feature type="domain" description="SET" evidence="1">
    <location>
        <begin position="69"/>
        <end position="111"/>
    </location>
</feature>
<dbReference type="GO" id="GO:0005634">
    <property type="term" value="C:nucleus"/>
    <property type="evidence" value="ECO:0007669"/>
    <property type="project" value="TreeGrafter"/>
</dbReference>